<gene>
    <name evidence="1" type="ORF">Lery_0715</name>
</gene>
<dbReference type="Proteomes" id="UP000054773">
    <property type="component" value="Unassembled WGS sequence"/>
</dbReference>
<keyword evidence="2" id="KW-1185">Reference proteome</keyword>
<name>A0A0W0TTY1_LEGER</name>
<evidence type="ECO:0000313" key="2">
    <source>
        <dbReference type="Proteomes" id="UP000054773"/>
    </source>
</evidence>
<feature type="non-terminal residue" evidence="1">
    <location>
        <position position="102"/>
    </location>
</feature>
<evidence type="ECO:0000313" key="1">
    <source>
        <dbReference type="EMBL" id="KTC98875.1"/>
    </source>
</evidence>
<dbReference type="AlphaFoldDB" id="A0A0W0TTY1"/>
<dbReference type="EMBL" id="LNYA01000012">
    <property type="protein sequence ID" value="KTC98875.1"/>
    <property type="molecule type" value="Genomic_DNA"/>
</dbReference>
<protein>
    <submittedName>
        <fullName evidence="1">Uncharacterized protein</fullName>
    </submittedName>
</protein>
<comment type="caution">
    <text evidence="1">The sequence shown here is derived from an EMBL/GenBank/DDBJ whole genome shotgun (WGS) entry which is preliminary data.</text>
</comment>
<sequence>KIKFEIKSCQAGIQKDDNNCSVFSILALKEFAKYDHVFDFLPEKYEEDEKLKKQSKASVSINAVSSIEVTLRNMGKVGWVKVNDMPTRIISMDQKYDEMKNI</sequence>
<accession>A0A0W0TTY1</accession>
<organism evidence="1 2">
    <name type="scientific">Legionella erythra</name>
    <dbReference type="NCBI Taxonomy" id="448"/>
    <lineage>
        <taxon>Bacteria</taxon>
        <taxon>Pseudomonadati</taxon>
        <taxon>Pseudomonadota</taxon>
        <taxon>Gammaproteobacteria</taxon>
        <taxon>Legionellales</taxon>
        <taxon>Legionellaceae</taxon>
        <taxon>Legionella</taxon>
    </lineage>
</organism>
<reference evidence="1 2" key="1">
    <citation type="submission" date="2015-11" db="EMBL/GenBank/DDBJ databases">
        <title>Genomic analysis of 38 Legionella species identifies large and diverse effector repertoires.</title>
        <authorList>
            <person name="Burstein D."/>
            <person name="Amaro F."/>
            <person name="Zusman T."/>
            <person name="Lifshitz Z."/>
            <person name="Cohen O."/>
            <person name="Gilbert J.A."/>
            <person name="Pupko T."/>
            <person name="Shuman H.A."/>
            <person name="Segal G."/>
        </authorList>
    </citation>
    <scope>NUCLEOTIDE SEQUENCE [LARGE SCALE GENOMIC DNA]</scope>
    <source>
        <strain evidence="1 2">SE-32A-C8</strain>
    </source>
</reference>
<feature type="non-terminal residue" evidence="1">
    <location>
        <position position="1"/>
    </location>
</feature>
<proteinExistence type="predicted"/>